<feature type="compositionally biased region" description="Low complexity" evidence="1">
    <location>
        <begin position="254"/>
        <end position="265"/>
    </location>
</feature>
<name>A0A9D3LL60_ANGAN</name>
<feature type="compositionally biased region" description="Gly residues" evidence="1">
    <location>
        <begin position="439"/>
        <end position="452"/>
    </location>
</feature>
<evidence type="ECO:0000313" key="3">
    <source>
        <dbReference type="Proteomes" id="UP001044222"/>
    </source>
</evidence>
<accession>A0A9D3LL60</accession>
<evidence type="ECO:0000256" key="1">
    <source>
        <dbReference type="SAM" id="MobiDB-lite"/>
    </source>
</evidence>
<dbReference type="EMBL" id="JAFIRN010000017">
    <property type="protein sequence ID" value="KAG5832471.1"/>
    <property type="molecule type" value="Genomic_DNA"/>
</dbReference>
<dbReference type="InterPro" id="IPR052068">
    <property type="entry name" value="GW182_domain"/>
</dbReference>
<dbReference type="GO" id="GO:0035195">
    <property type="term" value="P:miRNA-mediated post-transcriptional gene silencing"/>
    <property type="evidence" value="ECO:0007669"/>
    <property type="project" value="TreeGrafter"/>
</dbReference>
<sequence>MEDKKRKKEEKRKKEASQKITEHKNKVPDLTKPTSAPSPATPSSTSPALAPSPRPRHHRYHPQGGNNAKRQAVPNGQPPSGAPAAQRYMPRSAPRFRCQQDHKVLLKRGQPPLSCMLLGAPAGSPLCRRETPPMQSQLEPWIPVLGLRPPSQGWEKVIVDGSDLEEWPSIAVGAGGGDRGGAGGTETGDAQNSSASWMDRQLQQKASGAGNAGNSDSPSPPSSSSSSCSPDECTLSGGVAWGSSSQTGIGGGAAATAAGVAPSKSKASSFPGTADDAIGVSGGTPGANFNPNANPSAWPALVQDETTGAGTGVPVGLPSSLPPPPSLSANPALGHAHLPRTQPIIRTDLAKQRPGRGVGAWAPQHGAGPKKCVEDGDSGTAGAGDAPPSLSSSSWRDPAFSCKTAASRTDGWEHGEAGGDVPGEGGSWGRSGSDRGSSGSEGGKSWGAGNGGSCKTPRASQGEWSGEDLLVGNGAVQEGWRAQRGLAIRLEEAAAARAAAAVGAAWASPLHLLPLPPTTARAWDNQKGVGEGVRGGREAGSGAARARCGGTSSSSGGGAQSRERPRQSAAPPRRPPPALKWPYRTCSAGPTWTHGSCPTPAGARPRSGRMWPGT</sequence>
<dbReference type="PANTHER" id="PTHR13020:SF32">
    <property type="entry name" value="TRINUCLEOTIDE REPEAT-CONTAINING GENE 6B PROTEIN"/>
    <property type="match status" value="1"/>
</dbReference>
<organism evidence="2 3">
    <name type="scientific">Anguilla anguilla</name>
    <name type="common">European freshwater eel</name>
    <name type="synonym">Muraena anguilla</name>
    <dbReference type="NCBI Taxonomy" id="7936"/>
    <lineage>
        <taxon>Eukaryota</taxon>
        <taxon>Metazoa</taxon>
        <taxon>Chordata</taxon>
        <taxon>Craniata</taxon>
        <taxon>Vertebrata</taxon>
        <taxon>Euteleostomi</taxon>
        <taxon>Actinopterygii</taxon>
        <taxon>Neopterygii</taxon>
        <taxon>Teleostei</taxon>
        <taxon>Anguilliformes</taxon>
        <taxon>Anguillidae</taxon>
        <taxon>Anguilla</taxon>
    </lineage>
</organism>
<feature type="region of interest" description="Disordered" evidence="1">
    <location>
        <begin position="1"/>
        <end position="101"/>
    </location>
</feature>
<feature type="compositionally biased region" description="Gly residues" evidence="1">
    <location>
        <begin position="173"/>
        <end position="186"/>
    </location>
</feature>
<dbReference type="GO" id="GO:0060213">
    <property type="term" value="P:positive regulation of nuclear-transcribed mRNA poly(A) tail shortening"/>
    <property type="evidence" value="ECO:0007669"/>
    <property type="project" value="TreeGrafter"/>
</dbReference>
<dbReference type="GO" id="GO:0005654">
    <property type="term" value="C:nucleoplasm"/>
    <property type="evidence" value="ECO:0007669"/>
    <property type="project" value="TreeGrafter"/>
</dbReference>
<dbReference type="AlphaFoldDB" id="A0A9D3LL60"/>
<feature type="compositionally biased region" description="Low complexity" evidence="1">
    <location>
        <begin position="33"/>
        <end position="51"/>
    </location>
</feature>
<feature type="compositionally biased region" description="Polar residues" evidence="1">
    <location>
        <begin position="191"/>
        <end position="206"/>
    </location>
</feature>
<protein>
    <submittedName>
        <fullName evidence="2">Uncharacterized protein</fullName>
    </submittedName>
</protein>
<feature type="compositionally biased region" description="Gly residues" evidence="1">
    <location>
        <begin position="418"/>
        <end position="429"/>
    </location>
</feature>
<comment type="caution">
    <text evidence="2">The sequence shown here is derived from an EMBL/GenBank/DDBJ whole genome shotgun (WGS) entry which is preliminary data.</text>
</comment>
<dbReference type="GO" id="GO:0000932">
    <property type="term" value="C:P-body"/>
    <property type="evidence" value="ECO:0007669"/>
    <property type="project" value="TreeGrafter"/>
</dbReference>
<feature type="region of interest" description="Disordered" evidence="1">
    <location>
        <begin position="523"/>
        <end position="614"/>
    </location>
</feature>
<dbReference type="Proteomes" id="UP001044222">
    <property type="component" value="Chromosome 17"/>
</dbReference>
<feature type="compositionally biased region" description="Basic residues" evidence="1">
    <location>
        <begin position="1"/>
        <end position="11"/>
    </location>
</feature>
<proteinExistence type="predicted"/>
<dbReference type="PANTHER" id="PTHR13020">
    <property type="entry name" value="TRINUCLEOTIDE REPEAT-CONTAINING GENE 6"/>
    <property type="match status" value="1"/>
</dbReference>
<feature type="compositionally biased region" description="Basic and acidic residues" evidence="1">
    <location>
        <begin position="12"/>
        <end position="29"/>
    </location>
</feature>
<feature type="region of interest" description="Disordered" evidence="1">
    <location>
        <begin position="165"/>
        <end position="466"/>
    </location>
</feature>
<evidence type="ECO:0000313" key="2">
    <source>
        <dbReference type="EMBL" id="KAG5832471.1"/>
    </source>
</evidence>
<keyword evidence="3" id="KW-1185">Reference proteome</keyword>
<gene>
    <name evidence="2" type="ORF">ANANG_G00291510</name>
</gene>
<feature type="compositionally biased region" description="Low complexity" evidence="1">
    <location>
        <begin position="540"/>
        <end position="554"/>
    </location>
</feature>
<feature type="compositionally biased region" description="Low complexity" evidence="1">
    <location>
        <begin position="222"/>
        <end position="231"/>
    </location>
</feature>
<reference evidence="2" key="1">
    <citation type="submission" date="2021-01" db="EMBL/GenBank/DDBJ databases">
        <title>A chromosome-scale assembly of European eel, Anguilla anguilla.</title>
        <authorList>
            <person name="Henkel C."/>
            <person name="Jong-Raadsen S.A."/>
            <person name="Dufour S."/>
            <person name="Weltzien F.-A."/>
            <person name="Palstra A.P."/>
            <person name="Pelster B."/>
            <person name="Spaink H.P."/>
            <person name="Van Den Thillart G.E."/>
            <person name="Jansen H."/>
            <person name="Zahm M."/>
            <person name="Klopp C."/>
            <person name="Cedric C."/>
            <person name="Louis A."/>
            <person name="Berthelot C."/>
            <person name="Parey E."/>
            <person name="Roest Crollius H."/>
            <person name="Montfort J."/>
            <person name="Robinson-Rechavi M."/>
            <person name="Bucao C."/>
            <person name="Bouchez O."/>
            <person name="Gislard M."/>
            <person name="Lluch J."/>
            <person name="Milhes M."/>
            <person name="Lampietro C."/>
            <person name="Lopez Roques C."/>
            <person name="Donnadieu C."/>
            <person name="Braasch I."/>
            <person name="Desvignes T."/>
            <person name="Postlethwait J."/>
            <person name="Bobe J."/>
            <person name="Guiguen Y."/>
            <person name="Dirks R."/>
        </authorList>
    </citation>
    <scope>NUCLEOTIDE SEQUENCE</scope>
    <source>
        <strain evidence="2">Tag_6206</strain>
        <tissue evidence="2">Liver</tissue>
    </source>
</reference>